<dbReference type="InterPro" id="IPR002818">
    <property type="entry name" value="DJ-1/PfpI"/>
</dbReference>
<dbReference type="InterPro" id="IPR018062">
    <property type="entry name" value="HTH_AraC-typ_CS"/>
</dbReference>
<evidence type="ECO:0000313" key="6">
    <source>
        <dbReference type="Proteomes" id="UP000238196"/>
    </source>
</evidence>
<proteinExistence type="predicted"/>
<keyword evidence="1" id="KW-0805">Transcription regulation</keyword>
<dbReference type="PRINTS" id="PR00032">
    <property type="entry name" value="HTHARAC"/>
</dbReference>
<dbReference type="SMART" id="SM00342">
    <property type="entry name" value="HTH_ARAC"/>
    <property type="match status" value="1"/>
</dbReference>
<dbReference type="EMBL" id="PRLP01000065">
    <property type="protein sequence ID" value="PPC75837.1"/>
    <property type="molecule type" value="Genomic_DNA"/>
</dbReference>
<sequence>MKMGEKPGKFRAGFTSPLMHTNRIVTKDIAINGVVPRGIEEQVEAKKTLFVLLENFSLASFTGALDVLVTANLLTRSPVFEIQTASMDGHHIVSDLGIEITVNTAVDSVLSRDVDMLIICGGFRTPLISLPSLNRLISACNKKDAWIGGLWNGAYFMAAAGLLGLHQGAIHPECREILKEHFPLTRLSKASHVVDESYFSCAGSHGAISVMLEVLEKLLGSNMKKGVSSILLTESHRPINSVITNSVAMFSDKLMSIIDLMENNLEEPLEIAEISQYTALSKRQVERLFLRYFFTTPSRFYLELRLNRARQLLMQTNYKVCEVAMACGFKCSAHFSRSFKLVYGSSPAVFRVRS</sequence>
<evidence type="ECO:0000313" key="5">
    <source>
        <dbReference type="EMBL" id="PPC75837.1"/>
    </source>
</evidence>
<dbReference type="CDD" id="cd03136">
    <property type="entry name" value="GATase1_AraC_ArgR_like"/>
    <property type="match status" value="1"/>
</dbReference>
<dbReference type="AlphaFoldDB" id="A0A2S5KLX6"/>
<dbReference type="SUPFAM" id="SSF52317">
    <property type="entry name" value="Class I glutamine amidotransferase-like"/>
    <property type="match status" value="1"/>
</dbReference>
<dbReference type="Proteomes" id="UP000238196">
    <property type="component" value="Unassembled WGS sequence"/>
</dbReference>
<reference evidence="5 6" key="1">
    <citation type="submission" date="2018-02" db="EMBL/GenBank/DDBJ databases">
        <title>novel marine gammaproteobacteria from coastal saline agro ecosystem.</title>
        <authorList>
            <person name="Krishnan R."/>
            <person name="Ramesh Kumar N."/>
        </authorList>
    </citation>
    <scope>NUCLEOTIDE SEQUENCE [LARGE SCALE GENOMIC DNA]</scope>
    <source>
        <strain evidence="5 6">228</strain>
    </source>
</reference>
<comment type="caution">
    <text evidence="5">The sequence shown here is derived from an EMBL/GenBank/DDBJ whole genome shotgun (WGS) entry which is preliminary data.</text>
</comment>
<dbReference type="Gene3D" id="1.10.10.60">
    <property type="entry name" value="Homeodomain-like"/>
    <property type="match status" value="1"/>
</dbReference>
<dbReference type="Pfam" id="PF01965">
    <property type="entry name" value="DJ-1_PfpI"/>
    <property type="match status" value="1"/>
</dbReference>
<dbReference type="PANTHER" id="PTHR43280">
    <property type="entry name" value="ARAC-FAMILY TRANSCRIPTIONAL REGULATOR"/>
    <property type="match status" value="1"/>
</dbReference>
<gene>
    <name evidence="5" type="ORF">C4K68_18265</name>
</gene>
<keyword evidence="2" id="KW-0238">DNA-binding</keyword>
<accession>A0A2S5KLX6</accession>
<organism evidence="5 6">
    <name type="scientific">Proteobacteria bacterium 228</name>
    <dbReference type="NCBI Taxonomy" id="2083153"/>
    <lineage>
        <taxon>Bacteria</taxon>
        <taxon>Pseudomonadati</taxon>
        <taxon>Pseudomonadota</taxon>
    </lineage>
</organism>
<dbReference type="InterPro" id="IPR009057">
    <property type="entry name" value="Homeodomain-like_sf"/>
</dbReference>
<dbReference type="Pfam" id="PF12833">
    <property type="entry name" value="HTH_18"/>
    <property type="match status" value="1"/>
</dbReference>
<evidence type="ECO:0000259" key="4">
    <source>
        <dbReference type="PROSITE" id="PS01124"/>
    </source>
</evidence>
<dbReference type="InterPro" id="IPR018060">
    <property type="entry name" value="HTH_AraC"/>
</dbReference>
<keyword evidence="3" id="KW-0804">Transcription</keyword>
<dbReference type="GO" id="GO:0003700">
    <property type="term" value="F:DNA-binding transcription factor activity"/>
    <property type="evidence" value="ECO:0007669"/>
    <property type="project" value="InterPro"/>
</dbReference>
<dbReference type="GO" id="GO:0043565">
    <property type="term" value="F:sequence-specific DNA binding"/>
    <property type="evidence" value="ECO:0007669"/>
    <property type="project" value="InterPro"/>
</dbReference>
<dbReference type="InterPro" id="IPR029062">
    <property type="entry name" value="Class_I_gatase-like"/>
</dbReference>
<evidence type="ECO:0000256" key="1">
    <source>
        <dbReference type="ARBA" id="ARBA00023015"/>
    </source>
</evidence>
<dbReference type="InterPro" id="IPR020449">
    <property type="entry name" value="Tscrpt_reg_AraC-type_HTH"/>
</dbReference>
<protein>
    <submittedName>
        <fullName evidence="5">AraC family transcriptional regulator</fullName>
    </submittedName>
</protein>
<dbReference type="PROSITE" id="PS01124">
    <property type="entry name" value="HTH_ARAC_FAMILY_2"/>
    <property type="match status" value="1"/>
</dbReference>
<dbReference type="PROSITE" id="PS00041">
    <property type="entry name" value="HTH_ARAC_FAMILY_1"/>
    <property type="match status" value="1"/>
</dbReference>
<evidence type="ECO:0000256" key="3">
    <source>
        <dbReference type="ARBA" id="ARBA00023163"/>
    </source>
</evidence>
<evidence type="ECO:0000256" key="2">
    <source>
        <dbReference type="ARBA" id="ARBA00023125"/>
    </source>
</evidence>
<feature type="domain" description="HTH araC/xylS-type" evidence="4">
    <location>
        <begin position="255"/>
        <end position="353"/>
    </location>
</feature>
<dbReference type="PANTHER" id="PTHR43280:SF31">
    <property type="entry name" value="TRANSCRIPTIONAL REGULATORY PROTEIN"/>
    <property type="match status" value="1"/>
</dbReference>
<dbReference type="Gene3D" id="3.40.50.880">
    <property type="match status" value="1"/>
</dbReference>
<dbReference type="SUPFAM" id="SSF46689">
    <property type="entry name" value="Homeodomain-like"/>
    <property type="match status" value="2"/>
</dbReference>
<name>A0A2S5KLX6_9PROT</name>